<name>A0A3D8GQF9_9BACI</name>
<feature type="domain" description="Glycosyltransferase 2-like" evidence="1">
    <location>
        <begin position="371"/>
        <end position="488"/>
    </location>
</feature>
<dbReference type="Pfam" id="PF00535">
    <property type="entry name" value="Glycos_transf_2"/>
    <property type="match status" value="1"/>
</dbReference>
<comment type="caution">
    <text evidence="3">The sequence shown here is derived from an EMBL/GenBank/DDBJ whole genome shotgun (WGS) entry which is preliminary data.</text>
</comment>
<sequence length="587" mass="68523">MGSYLIDKSLHQKIKAIPEISTTHCEHPEIRVACILDTFSFECFKYECNLMQLYLSDWVEKIEAFKPHFLLVESAWRGVDDSWRNLLTSVGKHDHSQIKALIQYCNEKGIPTVFWNKEDPPNFTYFITTAKLFDYIFTTDSNCIPKYQKQVSHQHVYPLPFAAQPAVHNPVFSNNTPKENVAFAGTWYSFKHLKRQKYINLLLKPALRYDLKIFDRMFHFTGNKNYQFPDYFQNNIIGYLDYLDMVKAYKIFKVFLNINSVTGSPTMFSRRVFELLATGTCVISSVSDAISSMFQDIVKVASSEKEVENHLKSLLENKEEREKLSLLGIREIHKHHLYKHRFEKILDVVGIQYERKSDLPGVSLITVNTSQEHIDNILKNYRELNYENKELIVLINEGSVQEDDWMRLIKDDDHIQVKKMPAGTAYGETFSSGIKISKHPYVAVFDEEHYYAPNYLLDSMHAFTWSRADIVGKSTYYAHVEAANTFVMRELDKEHTFTKFVSGTTMVIRKEVFELVSYPKGNEGTDTKFLKECNKKGITVYSNDRFNHVRVKSREHNLHSWKISDEDFINKSMIISNIKNFKDYVTI</sequence>
<dbReference type="SUPFAM" id="SSF53448">
    <property type="entry name" value="Nucleotide-diphospho-sugar transferases"/>
    <property type="match status" value="1"/>
</dbReference>
<dbReference type="InterPro" id="IPR029044">
    <property type="entry name" value="Nucleotide-diphossugar_trans"/>
</dbReference>
<gene>
    <name evidence="3" type="ORF">DRW41_11755</name>
</gene>
<dbReference type="Proteomes" id="UP000257144">
    <property type="component" value="Unassembled WGS sequence"/>
</dbReference>
<evidence type="ECO:0000313" key="3">
    <source>
        <dbReference type="EMBL" id="RDU36723.1"/>
    </source>
</evidence>
<feature type="domain" description="Spore protein YkvP/CgeB glycosyl transferase-like" evidence="2">
    <location>
        <begin position="214"/>
        <end position="347"/>
    </location>
</feature>
<dbReference type="OrthoDB" id="7019976at2"/>
<dbReference type="InterPro" id="IPR001173">
    <property type="entry name" value="Glyco_trans_2-like"/>
</dbReference>
<accession>A0A3D8GQF9</accession>
<dbReference type="RefSeq" id="WP_115452196.1">
    <property type="nucleotide sequence ID" value="NZ_QNQT01000004.1"/>
</dbReference>
<dbReference type="InterPro" id="IPR055259">
    <property type="entry name" value="YkvP/CgeB_Glyco_trans-like"/>
</dbReference>
<keyword evidence="3" id="KW-0808">Transferase</keyword>
<dbReference type="Gene3D" id="3.40.50.2000">
    <property type="entry name" value="Glycogen Phosphorylase B"/>
    <property type="match status" value="1"/>
</dbReference>
<dbReference type="Pfam" id="PF13524">
    <property type="entry name" value="Glyco_trans_1_2"/>
    <property type="match status" value="1"/>
</dbReference>
<keyword evidence="4" id="KW-1185">Reference proteome</keyword>
<reference evidence="3 4" key="1">
    <citation type="submission" date="2018-07" db="EMBL/GenBank/DDBJ databases">
        <title>Bacillus sp. YLB-04 draft genome sequence.</title>
        <authorList>
            <person name="Yu L."/>
            <person name="Tang X."/>
        </authorList>
    </citation>
    <scope>NUCLEOTIDE SEQUENCE [LARGE SCALE GENOMIC DNA]</scope>
    <source>
        <strain evidence="3 4">YLB-04</strain>
    </source>
</reference>
<evidence type="ECO:0000259" key="1">
    <source>
        <dbReference type="Pfam" id="PF00535"/>
    </source>
</evidence>
<evidence type="ECO:0000313" key="4">
    <source>
        <dbReference type="Proteomes" id="UP000257144"/>
    </source>
</evidence>
<dbReference type="GO" id="GO:0016740">
    <property type="term" value="F:transferase activity"/>
    <property type="evidence" value="ECO:0007669"/>
    <property type="project" value="UniProtKB-KW"/>
</dbReference>
<evidence type="ECO:0000259" key="2">
    <source>
        <dbReference type="Pfam" id="PF13524"/>
    </source>
</evidence>
<dbReference type="Gene3D" id="3.90.550.10">
    <property type="entry name" value="Spore Coat Polysaccharide Biosynthesis Protein SpsA, Chain A"/>
    <property type="match status" value="1"/>
</dbReference>
<dbReference type="EMBL" id="QNQT01000004">
    <property type="protein sequence ID" value="RDU36723.1"/>
    <property type="molecule type" value="Genomic_DNA"/>
</dbReference>
<proteinExistence type="predicted"/>
<protein>
    <submittedName>
        <fullName evidence="3">Glycosyltransferase</fullName>
    </submittedName>
</protein>
<organism evidence="3 4">
    <name type="scientific">Neobacillus piezotolerans</name>
    <dbReference type="NCBI Taxonomy" id="2259171"/>
    <lineage>
        <taxon>Bacteria</taxon>
        <taxon>Bacillati</taxon>
        <taxon>Bacillota</taxon>
        <taxon>Bacilli</taxon>
        <taxon>Bacillales</taxon>
        <taxon>Bacillaceae</taxon>
        <taxon>Neobacillus</taxon>
    </lineage>
</organism>
<dbReference type="AlphaFoldDB" id="A0A3D8GQF9"/>